<feature type="transmembrane region" description="Helical" evidence="1">
    <location>
        <begin position="54"/>
        <end position="72"/>
    </location>
</feature>
<feature type="transmembrane region" description="Helical" evidence="1">
    <location>
        <begin position="21"/>
        <end position="48"/>
    </location>
</feature>
<sequence>MRSETVLMLSVRPWTSQERTRFWLATLAPALTVAAVTMLAATIVSAVVDGTAGQVASAAIALCGLAYPAAVAGDVARRNPPPGFDVVATEIPAAEHVDS</sequence>
<keyword evidence="3" id="KW-1185">Reference proteome</keyword>
<evidence type="ECO:0008006" key="4">
    <source>
        <dbReference type="Google" id="ProtNLM"/>
    </source>
</evidence>
<evidence type="ECO:0000313" key="2">
    <source>
        <dbReference type="EMBL" id="WNM25544.1"/>
    </source>
</evidence>
<dbReference type="EMBL" id="CP134879">
    <property type="protein sequence ID" value="WNM25544.1"/>
    <property type="molecule type" value="Genomic_DNA"/>
</dbReference>
<organism evidence="2 3">
    <name type="scientific">Demequina capsici</name>
    <dbReference type="NCBI Taxonomy" id="3075620"/>
    <lineage>
        <taxon>Bacteria</taxon>
        <taxon>Bacillati</taxon>
        <taxon>Actinomycetota</taxon>
        <taxon>Actinomycetes</taxon>
        <taxon>Micrococcales</taxon>
        <taxon>Demequinaceae</taxon>
        <taxon>Demequina</taxon>
    </lineage>
</organism>
<reference evidence="2 3" key="1">
    <citation type="submission" date="2023-09" db="EMBL/GenBank/DDBJ databases">
        <title>Demequina sp. a novel bacteria isolated from Capsicum annuum.</title>
        <authorList>
            <person name="Humaira Z."/>
            <person name="Lee J."/>
            <person name="Cho D."/>
        </authorList>
    </citation>
    <scope>NUCLEOTIDE SEQUENCE [LARGE SCALE GENOMIC DNA]</scope>
    <source>
        <strain evidence="2 3">OYTSA14</strain>
    </source>
</reference>
<accession>A0AA96JEF0</accession>
<dbReference type="Proteomes" id="UP001304125">
    <property type="component" value="Chromosome"/>
</dbReference>
<dbReference type="AlphaFoldDB" id="A0AA96JEF0"/>
<keyword evidence="1" id="KW-1133">Transmembrane helix</keyword>
<evidence type="ECO:0000313" key="3">
    <source>
        <dbReference type="Proteomes" id="UP001304125"/>
    </source>
</evidence>
<dbReference type="RefSeq" id="WP_313500653.1">
    <property type="nucleotide sequence ID" value="NZ_CP134879.1"/>
</dbReference>
<gene>
    <name evidence="2" type="ORF">RN606_05200</name>
</gene>
<protein>
    <recommendedName>
        <fullName evidence="4">Holin</fullName>
    </recommendedName>
</protein>
<keyword evidence="1" id="KW-0812">Transmembrane</keyword>
<proteinExistence type="predicted"/>
<evidence type="ECO:0000256" key="1">
    <source>
        <dbReference type="SAM" id="Phobius"/>
    </source>
</evidence>
<name>A0AA96JEF0_9MICO</name>
<keyword evidence="1" id="KW-0472">Membrane</keyword>